<feature type="region of interest" description="Disordered" evidence="1">
    <location>
        <begin position="22"/>
        <end position="51"/>
    </location>
</feature>
<feature type="chain" id="PRO_5046583201" evidence="2">
    <location>
        <begin position="21"/>
        <end position="139"/>
    </location>
</feature>
<evidence type="ECO:0000256" key="2">
    <source>
        <dbReference type="SAM" id="SignalP"/>
    </source>
</evidence>
<sequence>MTFKMKYALLALPLALAVSACESPAEKQEEEAQAETVAQPGFDGTAATPSEARDEAFALAAKLSSGDLDPNEAVRVLEDLDSLVSENLTDFPEDMRPALTEDIESARDALEADDEAGMREAATQFQNKLTAAATGSEAQ</sequence>
<protein>
    <submittedName>
        <fullName evidence="3">Uncharacterized protein</fullName>
    </submittedName>
</protein>
<dbReference type="PROSITE" id="PS51257">
    <property type="entry name" value="PROKAR_LIPOPROTEIN"/>
    <property type="match status" value="1"/>
</dbReference>
<organism evidence="3 4">
    <name type="scientific">Alteriqipengyuania abyssalis</name>
    <dbReference type="NCBI Taxonomy" id="2860200"/>
    <lineage>
        <taxon>Bacteria</taxon>
        <taxon>Pseudomonadati</taxon>
        <taxon>Pseudomonadota</taxon>
        <taxon>Alphaproteobacteria</taxon>
        <taxon>Sphingomonadales</taxon>
        <taxon>Erythrobacteraceae</taxon>
        <taxon>Alteriqipengyuania</taxon>
    </lineage>
</organism>
<gene>
    <name evidence="3" type="ORF">KYN89_13510</name>
</gene>
<name>A0ABS7PJQ2_9SPHN</name>
<evidence type="ECO:0000256" key="1">
    <source>
        <dbReference type="SAM" id="MobiDB-lite"/>
    </source>
</evidence>
<proteinExistence type="predicted"/>
<accession>A0ABS7PJQ2</accession>
<keyword evidence="2" id="KW-0732">Signal</keyword>
<dbReference type="RefSeq" id="WP_222825587.1">
    <property type="nucleotide sequence ID" value="NZ_JAHWXP010000004.1"/>
</dbReference>
<feature type="signal peptide" evidence="2">
    <location>
        <begin position="1"/>
        <end position="20"/>
    </location>
</feature>
<evidence type="ECO:0000313" key="3">
    <source>
        <dbReference type="EMBL" id="MBY8338062.1"/>
    </source>
</evidence>
<keyword evidence="4" id="KW-1185">Reference proteome</keyword>
<reference evidence="3 4" key="1">
    <citation type="submission" date="2021-07" db="EMBL/GenBank/DDBJ databases">
        <title>Alteriqipengyuania abyssalis NZ-12B nov, sp.nov isolated from deep sea sponge in pacific ocean.</title>
        <authorList>
            <person name="Tareen S."/>
            <person name="Wink J."/>
        </authorList>
    </citation>
    <scope>NUCLEOTIDE SEQUENCE [LARGE SCALE GENOMIC DNA]</scope>
    <source>
        <strain evidence="3 4">NZ-12B</strain>
    </source>
</reference>
<dbReference type="EMBL" id="JAHWXP010000004">
    <property type="protein sequence ID" value="MBY8338062.1"/>
    <property type="molecule type" value="Genomic_DNA"/>
</dbReference>
<evidence type="ECO:0000313" key="4">
    <source>
        <dbReference type="Proteomes" id="UP000759298"/>
    </source>
</evidence>
<comment type="caution">
    <text evidence="3">The sequence shown here is derived from an EMBL/GenBank/DDBJ whole genome shotgun (WGS) entry which is preliminary data.</text>
</comment>
<dbReference type="Proteomes" id="UP000759298">
    <property type="component" value="Unassembled WGS sequence"/>
</dbReference>